<protein>
    <submittedName>
        <fullName evidence="1">Uncharacterized protein</fullName>
    </submittedName>
</protein>
<gene>
    <name evidence="1" type="ORF">RV00_GL001546</name>
</gene>
<organism evidence="1 2">
    <name type="scientific">Enterococcus devriesei</name>
    <dbReference type="NCBI Taxonomy" id="319970"/>
    <lineage>
        <taxon>Bacteria</taxon>
        <taxon>Bacillati</taxon>
        <taxon>Bacillota</taxon>
        <taxon>Bacilli</taxon>
        <taxon>Lactobacillales</taxon>
        <taxon>Enterococcaceae</taxon>
        <taxon>Enterococcus</taxon>
    </lineage>
</organism>
<accession>A0A1L8SLB1</accession>
<comment type="caution">
    <text evidence="1">The sequence shown here is derived from an EMBL/GenBank/DDBJ whole genome shotgun (WGS) entry which is preliminary data.</text>
</comment>
<keyword evidence="2" id="KW-1185">Reference proteome</keyword>
<evidence type="ECO:0000313" key="2">
    <source>
        <dbReference type="Proteomes" id="UP000183700"/>
    </source>
</evidence>
<dbReference type="Proteomes" id="UP000183700">
    <property type="component" value="Unassembled WGS sequence"/>
</dbReference>
<name>A0A1L8SLB1_9ENTE</name>
<proteinExistence type="predicted"/>
<reference evidence="1 2" key="1">
    <citation type="submission" date="2014-12" db="EMBL/GenBank/DDBJ databases">
        <title>Draft genome sequences of 29 type strains of Enterococci.</title>
        <authorList>
            <person name="Zhong Z."/>
            <person name="Sun Z."/>
            <person name="Liu W."/>
            <person name="Zhang W."/>
            <person name="Zhang H."/>
        </authorList>
    </citation>
    <scope>NUCLEOTIDE SEQUENCE [LARGE SCALE GENOMIC DNA]</scope>
    <source>
        <strain evidence="1 2">DSM 22802</strain>
    </source>
</reference>
<dbReference type="RefSeq" id="WP_071863460.1">
    <property type="nucleotide sequence ID" value="NZ_JBHLVS010000032.1"/>
</dbReference>
<sequence length="67" mass="7719">MDVLIDQLKIDIENKKASNQSQQIDNEVLAYISIYKYGNKLYSSLAKKWLQFFLVNAGYAEKLSDLS</sequence>
<dbReference type="EMBL" id="JXKM01000025">
    <property type="protein sequence ID" value="OJG32704.1"/>
    <property type="molecule type" value="Genomic_DNA"/>
</dbReference>
<dbReference type="AlphaFoldDB" id="A0A1L8SLB1"/>
<evidence type="ECO:0000313" key="1">
    <source>
        <dbReference type="EMBL" id="OJG32704.1"/>
    </source>
</evidence>
<dbReference type="STRING" id="319970.RV00_GL001546"/>